<organism evidence="2 3">
    <name type="scientific">Xylaria hypoxylon</name>
    <dbReference type="NCBI Taxonomy" id="37992"/>
    <lineage>
        <taxon>Eukaryota</taxon>
        <taxon>Fungi</taxon>
        <taxon>Dikarya</taxon>
        <taxon>Ascomycota</taxon>
        <taxon>Pezizomycotina</taxon>
        <taxon>Sordariomycetes</taxon>
        <taxon>Xylariomycetidae</taxon>
        <taxon>Xylariales</taxon>
        <taxon>Xylariaceae</taxon>
        <taxon>Xylaria</taxon>
    </lineage>
</organism>
<reference evidence="2 3" key="1">
    <citation type="submission" date="2019-03" db="EMBL/GenBank/DDBJ databases">
        <title>Draft genome sequence of Xylaria hypoxylon DSM 108379, a ubiquitous saprotrophic-parasitic fungi on hardwood.</title>
        <authorList>
            <person name="Buettner E."/>
            <person name="Leonhardt S."/>
            <person name="Gebauer A.M."/>
            <person name="Liers C."/>
            <person name="Hofrichter M."/>
            <person name="Kellner H."/>
        </authorList>
    </citation>
    <scope>NUCLEOTIDE SEQUENCE [LARGE SCALE GENOMIC DNA]</scope>
    <source>
        <strain evidence="2 3">DSM 108379</strain>
    </source>
</reference>
<sequence length="514" mass="52840">MTSTPGSFSTVIEWSIIYTWTITWLGDPAEYTPPFPTISLPKPCTPTTSATGRFTVSVCDSSGQSCSLVHTTGSPATAVPSITTDPWWVWISDTSVGRGMEPTLTFVTTDKNPAVVFPTSSPPDYGGSPDPMENVHSAPYPNQAQSPGAPDYGNEATTDQNVKSTPISTTVIAATAVATTAVATTTSTTPPITVTVKPGVVVIDDQTFTDNPAKPTTKVVVDGNTFTINPTQVVGVGATVTRPPSSESVVSPTPTKTTIGNIGVDIEGSTVVLDKTSFTIGPKPTTVVIRGQIITLGPGAIVFPSQTLTIPAAQDTRQVVIGAELITVIGSDKVVIEGRTITYGPGSSTITEVIDGDTVLIGPSGVFVHGETYGGSNAVSTDTQLVVAGGVTISRIGPTMVVIQNVTYTLDPLAPGHTEKTTTVLGGETITIGPEGVAIETWTLDSPYVSTTTITPSNGAAAALPTATATATSVTVNATNKKNDGASLASRRRPWALPACIATIVSILGAQVLK</sequence>
<keyword evidence="3" id="KW-1185">Reference proteome</keyword>
<name>A0A4Z0YI01_9PEZI</name>
<evidence type="ECO:0000256" key="1">
    <source>
        <dbReference type="SAM" id="MobiDB-lite"/>
    </source>
</evidence>
<gene>
    <name evidence="2" type="ORF">E0Z10_g5714</name>
</gene>
<proteinExistence type="predicted"/>
<evidence type="ECO:0000313" key="2">
    <source>
        <dbReference type="EMBL" id="TGJ83067.1"/>
    </source>
</evidence>
<comment type="caution">
    <text evidence="2">The sequence shown here is derived from an EMBL/GenBank/DDBJ whole genome shotgun (WGS) entry which is preliminary data.</text>
</comment>
<evidence type="ECO:0000313" key="3">
    <source>
        <dbReference type="Proteomes" id="UP000297716"/>
    </source>
</evidence>
<feature type="compositionally biased region" description="Low complexity" evidence="1">
    <location>
        <begin position="118"/>
        <end position="131"/>
    </location>
</feature>
<dbReference type="OrthoDB" id="5420777at2759"/>
<accession>A0A4Z0YI01</accession>
<dbReference type="AlphaFoldDB" id="A0A4Z0YI01"/>
<feature type="region of interest" description="Disordered" evidence="1">
    <location>
        <begin position="118"/>
        <end position="157"/>
    </location>
</feature>
<dbReference type="Proteomes" id="UP000297716">
    <property type="component" value="Unassembled WGS sequence"/>
</dbReference>
<dbReference type="EMBL" id="SKBN01000106">
    <property type="protein sequence ID" value="TGJ83067.1"/>
    <property type="molecule type" value="Genomic_DNA"/>
</dbReference>
<protein>
    <submittedName>
        <fullName evidence="2">Uncharacterized protein</fullName>
    </submittedName>
</protein>